<feature type="compositionally biased region" description="Polar residues" evidence="1">
    <location>
        <begin position="325"/>
        <end position="352"/>
    </location>
</feature>
<dbReference type="InParanoid" id="A0A0H2SK80"/>
<evidence type="ECO:0000313" key="2">
    <source>
        <dbReference type="EMBL" id="KLO17481.1"/>
    </source>
</evidence>
<dbReference type="Proteomes" id="UP000053477">
    <property type="component" value="Unassembled WGS sequence"/>
</dbReference>
<dbReference type="EMBL" id="KQ085904">
    <property type="protein sequence ID" value="KLO17481.1"/>
    <property type="molecule type" value="Genomic_DNA"/>
</dbReference>
<evidence type="ECO:0000313" key="3">
    <source>
        <dbReference type="Proteomes" id="UP000053477"/>
    </source>
</evidence>
<dbReference type="AlphaFoldDB" id="A0A0H2SK80"/>
<gene>
    <name evidence="2" type="ORF">SCHPADRAFT_994312</name>
</gene>
<feature type="compositionally biased region" description="Low complexity" evidence="1">
    <location>
        <begin position="273"/>
        <end position="283"/>
    </location>
</feature>
<reference evidence="2 3" key="1">
    <citation type="submission" date="2015-04" db="EMBL/GenBank/DDBJ databases">
        <title>Complete genome sequence of Schizopora paradoxa KUC8140, a cosmopolitan wood degrader in East Asia.</title>
        <authorList>
            <consortium name="DOE Joint Genome Institute"/>
            <person name="Min B."/>
            <person name="Park H."/>
            <person name="Jang Y."/>
            <person name="Kim J.-J."/>
            <person name="Kim K.H."/>
            <person name="Pangilinan J."/>
            <person name="Lipzen A."/>
            <person name="Riley R."/>
            <person name="Grigoriev I.V."/>
            <person name="Spatafora J.W."/>
            <person name="Choi I.-G."/>
        </authorList>
    </citation>
    <scope>NUCLEOTIDE SEQUENCE [LARGE SCALE GENOMIC DNA]</scope>
    <source>
        <strain evidence="2 3">KUC8140</strain>
    </source>
</reference>
<evidence type="ECO:0000256" key="1">
    <source>
        <dbReference type="SAM" id="MobiDB-lite"/>
    </source>
</evidence>
<feature type="compositionally biased region" description="Polar residues" evidence="1">
    <location>
        <begin position="387"/>
        <end position="401"/>
    </location>
</feature>
<feature type="compositionally biased region" description="Basic and acidic residues" evidence="1">
    <location>
        <begin position="50"/>
        <end position="59"/>
    </location>
</feature>
<feature type="compositionally biased region" description="Polar residues" evidence="1">
    <location>
        <begin position="442"/>
        <end position="453"/>
    </location>
</feature>
<name>A0A0H2SK80_9AGAM</name>
<feature type="compositionally biased region" description="Polar residues" evidence="1">
    <location>
        <begin position="461"/>
        <end position="497"/>
    </location>
</feature>
<protein>
    <submittedName>
        <fullName evidence="2">Uncharacterized protein</fullName>
    </submittedName>
</protein>
<organism evidence="2 3">
    <name type="scientific">Schizopora paradoxa</name>
    <dbReference type="NCBI Taxonomy" id="27342"/>
    <lineage>
        <taxon>Eukaryota</taxon>
        <taxon>Fungi</taxon>
        <taxon>Dikarya</taxon>
        <taxon>Basidiomycota</taxon>
        <taxon>Agaricomycotina</taxon>
        <taxon>Agaricomycetes</taxon>
        <taxon>Hymenochaetales</taxon>
        <taxon>Schizoporaceae</taxon>
        <taxon>Schizopora</taxon>
    </lineage>
</organism>
<feature type="region of interest" description="Disordered" evidence="1">
    <location>
        <begin position="237"/>
        <end position="353"/>
    </location>
</feature>
<feature type="compositionally biased region" description="Polar residues" evidence="1">
    <location>
        <begin position="511"/>
        <end position="535"/>
    </location>
</feature>
<feature type="compositionally biased region" description="Basic and acidic residues" evidence="1">
    <location>
        <begin position="302"/>
        <end position="312"/>
    </location>
</feature>
<feature type="region of interest" description="Disordered" evidence="1">
    <location>
        <begin position="38"/>
        <end position="180"/>
    </location>
</feature>
<feature type="region of interest" description="Disordered" evidence="1">
    <location>
        <begin position="387"/>
        <end position="610"/>
    </location>
</feature>
<keyword evidence="3" id="KW-1185">Reference proteome</keyword>
<proteinExistence type="predicted"/>
<sequence>MPPKAATTMTRKKAAEFSGAILSTNGCDGSLDDFWTSASTSRVASSKKRTNNDSKDANASKRAKQTKLVFDVDRQPKPSGSKLNGRGSLEDVTATRKMNPPPLGLPTPSGSVKRKRTKDIIVLDSSSSPARPSHDCTRSSSPIEIIQRPQLPTPSASSSKSFDEHEISSTPAQFGVKNSRLHRLTTPAVAAPSFPTPESMPFRKPFRSAHPLPLPAFSSRLRATSIVSEVEEVNQEAREVPSSQSQHIVPFTVSPKKSSFRQPDATAPERAVTTSTKTPSSSPQRAFVESSQSQHLLPFVRSPEKRPARTGENRSPQFKRPSPLRISQQQSTASSSRITSVPSGAFTVPTSQSEEEELTASLISSLGVNMPSAQTLSQILGLDTASTQKVDAPSSSTSQSAKPDVGQEQHTISPRRSSPGKQGVLINAREGKAHFEPPAPSQALSMASSVTQSDTDDDNFASPTRISTRSSPIANTSTSKLHVDVTTSQIRRSTTLGLVSIGEKSIPDGEASQTQSYQSSVTESYTSPQASQHVSPQHRRPNEFPGDDTVLDGRPVQVSTTPPRPPSPQSSVTEYSDDEDNGEPLPSAASPGKSQIAAKSQESDLDDSQFWTPGRVQRVLRSIREERGFGSSQNEEFLMAETPIREFLEIRGFDDESQIIE</sequence>
<accession>A0A0H2SK80</accession>
<feature type="compositionally biased region" description="Polar residues" evidence="1">
    <location>
        <begin position="408"/>
        <end position="420"/>
    </location>
</feature>